<evidence type="ECO:0000313" key="7">
    <source>
        <dbReference type="Proteomes" id="UP001596282"/>
    </source>
</evidence>
<feature type="transmembrane region" description="Helical" evidence="5">
    <location>
        <begin position="52"/>
        <end position="76"/>
    </location>
</feature>
<accession>A0ABW1S2K3</accession>
<evidence type="ECO:0000256" key="4">
    <source>
        <dbReference type="ARBA" id="ARBA00023136"/>
    </source>
</evidence>
<name>A0ABW1S2K3_9LACO</name>
<gene>
    <name evidence="6" type="ORF">ACFP5Y_10285</name>
</gene>
<dbReference type="PANTHER" id="PTHR31851">
    <property type="entry name" value="FE(2+)/MN(2+) TRANSPORTER PCL1"/>
    <property type="match status" value="1"/>
</dbReference>
<evidence type="ECO:0000256" key="1">
    <source>
        <dbReference type="ARBA" id="ARBA00004127"/>
    </source>
</evidence>
<keyword evidence="7" id="KW-1185">Reference proteome</keyword>
<proteinExistence type="predicted"/>
<reference evidence="7" key="1">
    <citation type="journal article" date="2019" name="Int. J. Syst. Evol. Microbiol.">
        <title>The Global Catalogue of Microorganisms (GCM) 10K type strain sequencing project: providing services to taxonomists for standard genome sequencing and annotation.</title>
        <authorList>
            <consortium name="The Broad Institute Genomics Platform"/>
            <consortium name="The Broad Institute Genome Sequencing Center for Infectious Disease"/>
            <person name="Wu L."/>
            <person name="Ma J."/>
        </authorList>
    </citation>
    <scope>NUCLEOTIDE SEQUENCE [LARGE SCALE GENOMIC DNA]</scope>
    <source>
        <strain evidence="7">CCM 8933</strain>
    </source>
</reference>
<dbReference type="Proteomes" id="UP001596282">
    <property type="component" value="Unassembled WGS sequence"/>
</dbReference>
<sequence length="201" mass="21180">MLSMIKQWQTRYLHFWDRLNVLRAGILGANDGIISVSGIVLGAVGADLSNTTLFISGISGMLAGACSMAGGEYVSVSAQKDVQIQKLNAQMQPGERITSLYQTKIREIDLLNPLHAAATSFVSFLLGALIPLLAISLSAPSWRLVNTVVAMMVALSLNATVSAKNGAVPLHKVIFRNILVGVATALITYVMGTLLGGNVAG</sequence>
<keyword evidence="4 5" id="KW-0472">Membrane</keyword>
<comment type="subcellular location">
    <subcellularLocation>
        <location evidence="1">Endomembrane system</location>
        <topology evidence="1">Multi-pass membrane protein</topology>
    </subcellularLocation>
</comment>
<evidence type="ECO:0000256" key="3">
    <source>
        <dbReference type="ARBA" id="ARBA00022989"/>
    </source>
</evidence>
<keyword evidence="3 5" id="KW-1133">Transmembrane helix</keyword>
<dbReference type="InterPro" id="IPR008217">
    <property type="entry name" value="Ccc1_fam"/>
</dbReference>
<dbReference type="RefSeq" id="WP_379832228.1">
    <property type="nucleotide sequence ID" value="NZ_BJDJ01000010.1"/>
</dbReference>
<dbReference type="EMBL" id="JBHSSC010000040">
    <property type="protein sequence ID" value="MFC6181610.1"/>
    <property type="molecule type" value="Genomic_DNA"/>
</dbReference>
<comment type="caution">
    <text evidence="6">The sequence shown here is derived from an EMBL/GenBank/DDBJ whole genome shotgun (WGS) entry which is preliminary data.</text>
</comment>
<feature type="transmembrane region" description="Helical" evidence="5">
    <location>
        <begin position="141"/>
        <end position="161"/>
    </location>
</feature>
<keyword evidence="2 5" id="KW-0812">Transmembrane</keyword>
<evidence type="ECO:0000256" key="2">
    <source>
        <dbReference type="ARBA" id="ARBA00022692"/>
    </source>
</evidence>
<evidence type="ECO:0000313" key="6">
    <source>
        <dbReference type="EMBL" id="MFC6181610.1"/>
    </source>
</evidence>
<protein>
    <submittedName>
        <fullName evidence="6">VIT1/CCC1 transporter family protein</fullName>
    </submittedName>
</protein>
<dbReference type="Pfam" id="PF01988">
    <property type="entry name" value="VIT1"/>
    <property type="match status" value="2"/>
</dbReference>
<feature type="transmembrane region" description="Helical" evidence="5">
    <location>
        <begin position="173"/>
        <end position="195"/>
    </location>
</feature>
<evidence type="ECO:0000256" key="5">
    <source>
        <dbReference type="SAM" id="Phobius"/>
    </source>
</evidence>
<organism evidence="6 7">
    <name type="scientific">Lactiplantibacillus daowaiensis</name>
    <dbReference type="NCBI Taxonomy" id="2559918"/>
    <lineage>
        <taxon>Bacteria</taxon>
        <taxon>Bacillati</taxon>
        <taxon>Bacillota</taxon>
        <taxon>Bacilli</taxon>
        <taxon>Lactobacillales</taxon>
        <taxon>Lactobacillaceae</taxon>
        <taxon>Lactiplantibacillus</taxon>
    </lineage>
</organism>
<feature type="transmembrane region" description="Helical" evidence="5">
    <location>
        <begin position="114"/>
        <end position="135"/>
    </location>
</feature>
<feature type="transmembrane region" description="Helical" evidence="5">
    <location>
        <begin position="21"/>
        <end position="46"/>
    </location>
</feature>